<dbReference type="Proteomes" id="UP000289794">
    <property type="component" value="Chromosome"/>
</dbReference>
<organism evidence="8 9">
    <name type="scientific">Blautia producta</name>
    <dbReference type="NCBI Taxonomy" id="33035"/>
    <lineage>
        <taxon>Bacteria</taxon>
        <taxon>Bacillati</taxon>
        <taxon>Bacillota</taxon>
        <taxon>Clostridia</taxon>
        <taxon>Lachnospirales</taxon>
        <taxon>Lachnospiraceae</taxon>
        <taxon>Blautia</taxon>
    </lineage>
</organism>
<dbReference type="InterPro" id="IPR033479">
    <property type="entry name" value="dCache_1"/>
</dbReference>
<feature type="transmembrane region" description="Helical" evidence="6">
    <location>
        <begin position="296"/>
        <end position="317"/>
    </location>
</feature>
<proteinExistence type="predicted"/>
<dbReference type="InterPro" id="IPR000160">
    <property type="entry name" value="GGDEF_dom"/>
</dbReference>
<dbReference type="CDD" id="cd01949">
    <property type="entry name" value="GGDEF"/>
    <property type="match status" value="1"/>
</dbReference>
<evidence type="ECO:0000256" key="5">
    <source>
        <dbReference type="ARBA" id="ARBA00023136"/>
    </source>
</evidence>
<dbReference type="SUPFAM" id="SSF55073">
    <property type="entry name" value="Nucleotide cyclase"/>
    <property type="match status" value="1"/>
</dbReference>
<evidence type="ECO:0000256" key="2">
    <source>
        <dbReference type="ARBA" id="ARBA00022475"/>
    </source>
</evidence>
<dbReference type="SMART" id="SM00267">
    <property type="entry name" value="GGDEF"/>
    <property type="match status" value="1"/>
</dbReference>
<dbReference type="InterPro" id="IPR050469">
    <property type="entry name" value="Diguanylate_Cyclase"/>
</dbReference>
<dbReference type="Pfam" id="PF00990">
    <property type="entry name" value="GGDEF"/>
    <property type="match status" value="1"/>
</dbReference>
<dbReference type="Gene3D" id="3.30.450.20">
    <property type="entry name" value="PAS domain"/>
    <property type="match status" value="1"/>
</dbReference>
<dbReference type="EMBL" id="CP035945">
    <property type="protein sequence ID" value="QBE95783.1"/>
    <property type="molecule type" value="Genomic_DNA"/>
</dbReference>
<accession>A0A4P6LXC2</accession>
<sequence length="486" mass="55351">MELSDMHYSKKRKYRYPAKSRRIWIMISVLLVSCCILDLIYYKKVQDGLLEQTYSDLKKESNIARGNLESRLQAKQEWLEMIAAFCDIPDGSGTENWWDKTRQFCSEDYRLEMGDTQGNIYYGDHQSGYVGDKPYYREIIAGKRSISGIQSMGYQDQDSIVVGVPIFRDGKVEGAVCAEYTVSSLGNLINGSEMSQYGANLVFTPEGKLAASYSGMEHFETVYEMLETMEYKKQGEVRQFRKSIEAGESGYLIYYNEGKMRLLYYQPVGIRDWAIATLVVTDSYEKIFNDLRSMSIVILLATTVLITAAAILTAYALKVRRKEIEKVKKDALTGVFTREAALQMIQKEFGKKDGGNYRVCMFLDIDHFKEINDTYGHDAGDRVLIESGAILKRCLRNTDIVSRYGGDEFCIWVYGEADSTVLVNIANRILGEFRKIGSVSVSIGIAAAKQKESDYLEVLKRADQALYKAKRQGRNQYVLDYSKEET</sequence>
<gene>
    <name evidence="8" type="primary">adrA_2</name>
    <name evidence="8" type="ORF">PMF13cell1_01307</name>
</gene>
<keyword evidence="8" id="KW-0548">Nucleotidyltransferase</keyword>
<feature type="domain" description="GGDEF" evidence="7">
    <location>
        <begin position="356"/>
        <end position="482"/>
    </location>
</feature>
<name>A0A4P6LXC2_9FIRM</name>
<dbReference type="Gene3D" id="3.30.70.270">
    <property type="match status" value="1"/>
</dbReference>
<keyword evidence="2" id="KW-1003">Cell membrane</keyword>
<evidence type="ECO:0000256" key="1">
    <source>
        <dbReference type="ARBA" id="ARBA00004651"/>
    </source>
</evidence>
<dbReference type="GO" id="GO:0052621">
    <property type="term" value="F:diguanylate cyclase activity"/>
    <property type="evidence" value="ECO:0007669"/>
    <property type="project" value="UniProtKB-EC"/>
</dbReference>
<evidence type="ECO:0000256" key="6">
    <source>
        <dbReference type="SAM" id="Phobius"/>
    </source>
</evidence>
<dbReference type="PANTHER" id="PTHR45138:SF9">
    <property type="entry name" value="DIGUANYLATE CYCLASE DGCM-RELATED"/>
    <property type="match status" value="1"/>
</dbReference>
<dbReference type="InterPro" id="IPR043128">
    <property type="entry name" value="Rev_trsase/Diguanyl_cyclase"/>
</dbReference>
<dbReference type="InterPro" id="IPR029787">
    <property type="entry name" value="Nucleotide_cyclase"/>
</dbReference>
<keyword evidence="8" id="KW-0808">Transferase</keyword>
<dbReference type="RefSeq" id="WP_130180215.1">
    <property type="nucleotide sequence ID" value="NZ_CP035945.1"/>
</dbReference>
<keyword evidence="5 6" id="KW-0472">Membrane</keyword>
<dbReference type="EC" id="2.7.7.65" evidence="8"/>
<dbReference type="NCBIfam" id="TIGR00254">
    <property type="entry name" value="GGDEF"/>
    <property type="match status" value="1"/>
</dbReference>
<evidence type="ECO:0000256" key="4">
    <source>
        <dbReference type="ARBA" id="ARBA00022989"/>
    </source>
</evidence>
<comment type="subcellular location">
    <subcellularLocation>
        <location evidence="1">Cell membrane</location>
        <topology evidence="1">Multi-pass membrane protein</topology>
    </subcellularLocation>
</comment>
<dbReference type="GO" id="GO:0005886">
    <property type="term" value="C:plasma membrane"/>
    <property type="evidence" value="ECO:0007669"/>
    <property type="project" value="UniProtKB-SubCell"/>
</dbReference>
<evidence type="ECO:0000259" key="7">
    <source>
        <dbReference type="PROSITE" id="PS50887"/>
    </source>
</evidence>
<dbReference type="PROSITE" id="PS50887">
    <property type="entry name" value="GGDEF"/>
    <property type="match status" value="1"/>
</dbReference>
<evidence type="ECO:0000313" key="8">
    <source>
        <dbReference type="EMBL" id="QBE95783.1"/>
    </source>
</evidence>
<reference evidence="8 9" key="1">
    <citation type="submission" date="2019-01" db="EMBL/GenBank/DDBJ databases">
        <title>PMF-metabolizing Aryl O-demethylase.</title>
        <authorList>
            <person name="Kim M."/>
        </authorList>
    </citation>
    <scope>NUCLEOTIDE SEQUENCE [LARGE SCALE GENOMIC DNA]</scope>
    <source>
        <strain evidence="8 9">PMF1</strain>
    </source>
</reference>
<dbReference type="KEGG" id="bpro:PMF13cell1_01307"/>
<evidence type="ECO:0000256" key="3">
    <source>
        <dbReference type="ARBA" id="ARBA00022692"/>
    </source>
</evidence>
<evidence type="ECO:0000313" key="9">
    <source>
        <dbReference type="Proteomes" id="UP000289794"/>
    </source>
</evidence>
<dbReference type="Pfam" id="PF02743">
    <property type="entry name" value="dCache_1"/>
    <property type="match status" value="1"/>
</dbReference>
<keyword evidence="3 6" id="KW-0812">Transmembrane</keyword>
<dbReference type="AlphaFoldDB" id="A0A4P6LXC2"/>
<feature type="transmembrane region" description="Helical" evidence="6">
    <location>
        <begin position="21"/>
        <end position="42"/>
    </location>
</feature>
<dbReference type="PANTHER" id="PTHR45138">
    <property type="entry name" value="REGULATORY COMPONENTS OF SENSORY TRANSDUCTION SYSTEM"/>
    <property type="match status" value="1"/>
</dbReference>
<protein>
    <submittedName>
        <fullName evidence="8">Putative diguanylate cyclase AdrA</fullName>
        <ecNumber evidence="8">2.7.7.65</ecNumber>
    </submittedName>
</protein>
<dbReference type="FunFam" id="3.30.70.270:FF:000001">
    <property type="entry name" value="Diguanylate cyclase domain protein"/>
    <property type="match status" value="1"/>
</dbReference>
<keyword evidence="4 6" id="KW-1133">Transmembrane helix</keyword>